<dbReference type="Pfam" id="PF12796">
    <property type="entry name" value="Ank_2"/>
    <property type="match status" value="1"/>
</dbReference>
<dbReference type="STRING" id="708187.A0A1Q8RQZ2"/>
<dbReference type="EMBL" id="MPGH01000111">
    <property type="protein sequence ID" value="OLN86745.1"/>
    <property type="molecule type" value="Genomic_DNA"/>
</dbReference>
<name>A0A1Q8RQZ2_9PEZI</name>
<dbReference type="PRINTS" id="PR01415">
    <property type="entry name" value="ANKYRIN"/>
</dbReference>
<evidence type="ECO:0000256" key="2">
    <source>
        <dbReference type="ARBA" id="ARBA00023043"/>
    </source>
</evidence>
<dbReference type="InterPro" id="IPR002110">
    <property type="entry name" value="Ankyrin_rpt"/>
</dbReference>
<dbReference type="SMART" id="SM00248">
    <property type="entry name" value="ANK"/>
    <property type="match status" value="4"/>
</dbReference>
<dbReference type="PANTHER" id="PTHR24171">
    <property type="entry name" value="ANKYRIN REPEAT DOMAIN-CONTAINING PROTEIN 39-RELATED"/>
    <property type="match status" value="1"/>
</dbReference>
<dbReference type="OrthoDB" id="539213at2759"/>
<keyword evidence="2 3" id="KW-0040">ANK repeat</keyword>
<dbReference type="InterPro" id="IPR036770">
    <property type="entry name" value="Ankyrin_rpt-contain_sf"/>
</dbReference>
<accession>A0A1Q8RQZ2</accession>
<dbReference type="SUPFAM" id="SSF48403">
    <property type="entry name" value="Ankyrin repeat"/>
    <property type="match status" value="1"/>
</dbReference>
<feature type="repeat" description="ANK" evidence="3">
    <location>
        <begin position="97"/>
        <end position="129"/>
    </location>
</feature>
<evidence type="ECO:0000256" key="3">
    <source>
        <dbReference type="PROSITE-ProRule" id="PRU00023"/>
    </source>
</evidence>
<dbReference type="PROSITE" id="PS50088">
    <property type="entry name" value="ANK_REPEAT"/>
    <property type="match status" value="3"/>
</dbReference>
<comment type="caution">
    <text evidence="4">The sequence shown here is derived from an EMBL/GenBank/DDBJ whole genome shotgun (WGS) entry which is preliminary data.</text>
</comment>
<dbReference type="Proteomes" id="UP000186583">
    <property type="component" value="Unassembled WGS sequence"/>
</dbReference>
<sequence>MAASRGEMDTLKELAQLRRLDLDQSDIDGPLYNAVVQGCEDRVRILLDAGEDVNETGKSILRGRSPLQMAVEDGDIAIIDMLLAAGADVNTPAADEYGATALQLAAINGSLGIARTLIEAGADVNAPRAMVKGRTALEGAAEHGRIDMIQLLLNQGVQSTGVGRLQYLRAVKFAEAEAHMVAASMLRSHRKWETVDLDLWSQLDRRKDWDNLSEEDFGREETIIGRGGQTELSDSVPNYPMEKDVQELQTVEGAIVRNAHWDLTGNGDWPMLESLEAMTNSYSEYFQVTGM</sequence>
<reference evidence="4 5" key="1">
    <citation type="submission" date="2016-11" db="EMBL/GenBank/DDBJ databases">
        <title>Draft Genome Assembly of Colletotrichum chlorophyti a pathogen of herbaceous plants.</title>
        <authorList>
            <person name="Gan P."/>
            <person name="Narusaka M."/>
            <person name="Tsushima A."/>
            <person name="Narusaka Y."/>
            <person name="Takano Y."/>
            <person name="Shirasu K."/>
        </authorList>
    </citation>
    <scope>NUCLEOTIDE SEQUENCE [LARGE SCALE GENOMIC DNA]</scope>
    <source>
        <strain evidence="4 5">NTL11</strain>
    </source>
</reference>
<evidence type="ECO:0000256" key="1">
    <source>
        <dbReference type="ARBA" id="ARBA00022737"/>
    </source>
</evidence>
<proteinExistence type="predicted"/>
<dbReference type="AlphaFoldDB" id="A0A1Q8RQZ2"/>
<evidence type="ECO:0000313" key="5">
    <source>
        <dbReference type="Proteomes" id="UP000186583"/>
    </source>
</evidence>
<gene>
    <name evidence="4" type="ORF">CCHL11_03761</name>
</gene>
<keyword evidence="1" id="KW-0677">Repeat</keyword>
<feature type="repeat" description="ANK" evidence="3">
    <location>
        <begin position="62"/>
        <end position="94"/>
    </location>
</feature>
<feature type="repeat" description="ANK" evidence="3">
    <location>
        <begin position="132"/>
        <end position="164"/>
    </location>
</feature>
<dbReference type="Pfam" id="PF00023">
    <property type="entry name" value="Ank"/>
    <property type="match status" value="1"/>
</dbReference>
<evidence type="ECO:0000313" key="4">
    <source>
        <dbReference type="EMBL" id="OLN86745.1"/>
    </source>
</evidence>
<protein>
    <submittedName>
        <fullName evidence="4">Protein fem-1-like protein</fullName>
    </submittedName>
</protein>
<dbReference type="Gene3D" id="1.25.40.20">
    <property type="entry name" value="Ankyrin repeat-containing domain"/>
    <property type="match status" value="1"/>
</dbReference>
<organism evidence="4 5">
    <name type="scientific">Colletotrichum chlorophyti</name>
    <dbReference type="NCBI Taxonomy" id="708187"/>
    <lineage>
        <taxon>Eukaryota</taxon>
        <taxon>Fungi</taxon>
        <taxon>Dikarya</taxon>
        <taxon>Ascomycota</taxon>
        <taxon>Pezizomycotina</taxon>
        <taxon>Sordariomycetes</taxon>
        <taxon>Hypocreomycetidae</taxon>
        <taxon>Glomerellales</taxon>
        <taxon>Glomerellaceae</taxon>
        <taxon>Colletotrichum</taxon>
    </lineage>
</organism>
<dbReference type="PROSITE" id="PS50297">
    <property type="entry name" value="ANK_REP_REGION"/>
    <property type="match status" value="3"/>
</dbReference>
<keyword evidence="5" id="KW-1185">Reference proteome</keyword>